<dbReference type="Proteomes" id="UP000182584">
    <property type="component" value="Unassembled WGS sequence"/>
</dbReference>
<evidence type="ECO:0000313" key="3">
    <source>
        <dbReference type="Proteomes" id="UP000182584"/>
    </source>
</evidence>
<keyword evidence="1" id="KW-0472">Membrane</keyword>
<evidence type="ECO:0000256" key="1">
    <source>
        <dbReference type="SAM" id="Phobius"/>
    </source>
</evidence>
<accession>A0A1H9TAU4</accession>
<dbReference type="Gene3D" id="1.10.3730.20">
    <property type="match status" value="1"/>
</dbReference>
<protein>
    <recommendedName>
        <fullName evidence="4">Transporter</fullName>
    </recommendedName>
</protein>
<reference evidence="2 3" key="1">
    <citation type="submission" date="2016-10" db="EMBL/GenBank/DDBJ databases">
        <authorList>
            <person name="de Groot N.N."/>
        </authorList>
    </citation>
    <scope>NUCLEOTIDE SEQUENCE [LARGE SCALE GENOMIC DNA]</scope>
    <source>
        <strain evidence="2 3">AR40</strain>
    </source>
</reference>
<feature type="transmembrane region" description="Helical" evidence="1">
    <location>
        <begin position="12"/>
        <end position="34"/>
    </location>
</feature>
<proteinExistence type="predicted"/>
<dbReference type="OrthoDB" id="3192564at2"/>
<keyword evidence="1" id="KW-1133">Transmembrane helix</keyword>
<dbReference type="RefSeq" id="WP_074756524.1">
    <property type="nucleotide sequence ID" value="NZ_FOGJ01000014.1"/>
</dbReference>
<dbReference type="EMBL" id="FOGJ01000014">
    <property type="protein sequence ID" value="SER94430.1"/>
    <property type="molecule type" value="Genomic_DNA"/>
</dbReference>
<dbReference type="SUPFAM" id="SSF103481">
    <property type="entry name" value="Multidrug resistance efflux transporter EmrE"/>
    <property type="match status" value="1"/>
</dbReference>
<evidence type="ECO:0000313" key="2">
    <source>
        <dbReference type="EMBL" id="SER94430.1"/>
    </source>
</evidence>
<dbReference type="eggNOG" id="COG0697">
    <property type="taxonomic scope" value="Bacteria"/>
</dbReference>
<organism evidence="2 3">
    <name type="scientific">Butyrivibrio fibrisolvens</name>
    <dbReference type="NCBI Taxonomy" id="831"/>
    <lineage>
        <taxon>Bacteria</taxon>
        <taxon>Bacillati</taxon>
        <taxon>Bacillota</taxon>
        <taxon>Clostridia</taxon>
        <taxon>Lachnospirales</taxon>
        <taxon>Lachnospiraceae</taxon>
        <taxon>Butyrivibrio</taxon>
    </lineage>
</organism>
<sequence length="135" mass="14771">MKRKVALKDILLLQLAVGIYSINTVVGGFVGNSLNENGALSVKTIGLLFLEVFVLGVYAVLWQQLIGRFQLSIAYANKAMTLLWSLMWSIILFHEDVTAFKVIGVLMVMAGTVILNTDPSASEAAPADNKKEDER</sequence>
<dbReference type="InterPro" id="IPR037185">
    <property type="entry name" value="EmrE-like"/>
</dbReference>
<feature type="transmembrane region" description="Helical" evidence="1">
    <location>
        <begin position="73"/>
        <end position="93"/>
    </location>
</feature>
<feature type="transmembrane region" description="Helical" evidence="1">
    <location>
        <begin position="40"/>
        <end position="61"/>
    </location>
</feature>
<gene>
    <name evidence="2" type="ORF">SAMN04487884_11457</name>
</gene>
<name>A0A1H9TAU4_BUTFI</name>
<evidence type="ECO:0008006" key="4">
    <source>
        <dbReference type="Google" id="ProtNLM"/>
    </source>
</evidence>
<dbReference type="AlphaFoldDB" id="A0A1H9TAU4"/>
<keyword evidence="1" id="KW-0812">Transmembrane</keyword>